<sequence>MIDTVAPARRGTPKRAVVGFWWLTLSAVAVAVFAVLPYLTSSLDAQAAADNTVAANYATRPAWAQVAFYLHVVFGGLALALSPVQFAATLRRRVPRLHRVAGRVAVVAMVLAGAAGTVLAPMSLAGPVGTAGFGLLGVLWVVFAVAAYRSARQGRMRTHRRWAVRAFALTYAAVTLRLWLGVLIPLLISLGGVPEQDAFLRAYVLVPFLSWVPNLLLAEYLLRRRH</sequence>
<feature type="transmembrane region" description="Helical" evidence="1">
    <location>
        <begin position="66"/>
        <end position="88"/>
    </location>
</feature>
<keyword evidence="1" id="KW-0472">Membrane</keyword>
<evidence type="ECO:0000256" key="1">
    <source>
        <dbReference type="SAM" id="Phobius"/>
    </source>
</evidence>
<dbReference type="InterPro" id="IPR018750">
    <property type="entry name" value="DUF2306_membrane"/>
</dbReference>
<dbReference type="Pfam" id="PF10067">
    <property type="entry name" value="DUF2306"/>
    <property type="match status" value="1"/>
</dbReference>
<evidence type="ECO:0000313" key="3">
    <source>
        <dbReference type="Proteomes" id="UP000823521"/>
    </source>
</evidence>
<protein>
    <submittedName>
        <fullName evidence="2">DUF2306 domain-containing protein</fullName>
    </submittedName>
</protein>
<reference evidence="2 3" key="1">
    <citation type="submission" date="2019-12" db="EMBL/GenBank/DDBJ databases">
        <title>Whole genome sequencing of endophytic Actinobacterium Micromonospora sp. MPMI6T.</title>
        <authorList>
            <person name="Evv R."/>
            <person name="Podile A.R."/>
        </authorList>
    </citation>
    <scope>NUCLEOTIDE SEQUENCE [LARGE SCALE GENOMIC DNA]</scope>
    <source>
        <strain evidence="2 3">MPMI6</strain>
    </source>
</reference>
<keyword evidence="3" id="KW-1185">Reference proteome</keyword>
<feature type="transmembrane region" description="Helical" evidence="1">
    <location>
        <begin position="100"/>
        <end position="122"/>
    </location>
</feature>
<gene>
    <name evidence="2" type="ORF">GSF22_02560</name>
</gene>
<keyword evidence="1" id="KW-1133">Transmembrane helix</keyword>
<organism evidence="2 3">
    <name type="scientific">Micromonospora echinofusca</name>
    <dbReference type="NCBI Taxonomy" id="47858"/>
    <lineage>
        <taxon>Bacteria</taxon>
        <taxon>Bacillati</taxon>
        <taxon>Actinomycetota</taxon>
        <taxon>Actinomycetes</taxon>
        <taxon>Micromonosporales</taxon>
        <taxon>Micromonosporaceae</taxon>
        <taxon>Micromonospora</taxon>
    </lineage>
</organism>
<feature type="transmembrane region" description="Helical" evidence="1">
    <location>
        <begin position="200"/>
        <end position="222"/>
    </location>
</feature>
<feature type="transmembrane region" description="Helical" evidence="1">
    <location>
        <begin position="168"/>
        <end position="188"/>
    </location>
</feature>
<dbReference type="RefSeq" id="WP_208811078.1">
    <property type="nucleotide sequence ID" value="NZ_WVUH01000009.1"/>
</dbReference>
<accession>A0ABS3VK57</accession>
<name>A0ABS3VK57_MICEH</name>
<feature type="transmembrane region" description="Helical" evidence="1">
    <location>
        <begin position="20"/>
        <end position="39"/>
    </location>
</feature>
<keyword evidence="1" id="KW-0812">Transmembrane</keyword>
<evidence type="ECO:0000313" key="2">
    <source>
        <dbReference type="EMBL" id="MBO4204892.1"/>
    </source>
</evidence>
<feature type="transmembrane region" description="Helical" evidence="1">
    <location>
        <begin position="128"/>
        <end position="148"/>
    </location>
</feature>
<dbReference type="Proteomes" id="UP000823521">
    <property type="component" value="Unassembled WGS sequence"/>
</dbReference>
<dbReference type="EMBL" id="WVUH01000009">
    <property type="protein sequence ID" value="MBO4204892.1"/>
    <property type="molecule type" value="Genomic_DNA"/>
</dbReference>
<comment type="caution">
    <text evidence="2">The sequence shown here is derived from an EMBL/GenBank/DDBJ whole genome shotgun (WGS) entry which is preliminary data.</text>
</comment>
<proteinExistence type="predicted"/>